<dbReference type="OrthoDB" id="196672at2"/>
<keyword evidence="3" id="KW-1185">Reference proteome</keyword>
<gene>
    <name evidence="2" type="ORF">E5A74_07030</name>
</gene>
<evidence type="ECO:0000256" key="1">
    <source>
        <dbReference type="SAM" id="Phobius"/>
    </source>
</evidence>
<keyword evidence="1" id="KW-0812">Transmembrane</keyword>
<dbReference type="Proteomes" id="UP000309848">
    <property type="component" value="Unassembled WGS sequence"/>
</dbReference>
<keyword evidence="1" id="KW-0472">Membrane</keyword>
<evidence type="ECO:0000313" key="3">
    <source>
        <dbReference type="Proteomes" id="UP000309848"/>
    </source>
</evidence>
<dbReference type="RefSeq" id="WP_135983539.1">
    <property type="nucleotide sequence ID" value="NZ_JAASQM010000002.1"/>
</dbReference>
<organism evidence="2 3">
    <name type="scientific">Sphingomonas naasensis</name>
    <dbReference type="NCBI Taxonomy" id="1344951"/>
    <lineage>
        <taxon>Bacteria</taxon>
        <taxon>Pseudomonadati</taxon>
        <taxon>Pseudomonadota</taxon>
        <taxon>Alphaproteobacteria</taxon>
        <taxon>Sphingomonadales</taxon>
        <taxon>Sphingomonadaceae</taxon>
        <taxon>Sphingomonas</taxon>
    </lineage>
</organism>
<keyword evidence="1" id="KW-1133">Transmembrane helix</keyword>
<accession>A0A4S1WML8</accession>
<feature type="transmembrane region" description="Helical" evidence="1">
    <location>
        <begin position="169"/>
        <end position="189"/>
    </location>
</feature>
<sequence>MRKASGLPADTLDHPIWSALSRYSIGPQDAALPFAARLARENGWSRAEAERVIEEYKRFCFLAVTAGHPVTPSDQVDQAWHLHLTYSRDYWERFCPEVLGRALHHGPTAGGSDEQHRYFTQYAETLRSYERVFGPPPADLWPDAARRLNEDHKARRVHPRDAIIVSRKLVPIALLLAVLSVLALGVLLLRS</sequence>
<dbReference type="EMBL" id="SRXU01000002">
    <property type="protein sequence ID" value="TGX44524.1"/>
    <property type="molecule type" value="Genomic_DNA"/>
</dbReference>
<dbReference type="AlphaFoldDB" id="A0A4S1WML8"/>
<name>A0A4S1WML8_9SPHN</name>
<proteinExistence type="predicted"/>
<comment type="caution">
    <text evidence="2">The sequence shown here is derived from an EMBL/GenBank/DDBJ whole genome shotgun (WGS) entry which is preliminary data.</text>
</comment>
<reference evidence="2 3" key="1">
    <citation type="submission" date="2019-04" db="EMBL/GenBank/DDBJ databases">
        <title>Sphingomonas psychrotolerans sp. nov., isolated from soil in the Tianshan Mountains, Xinjiang, China.</title>
        <authorList>
            <person name="Luo Y."/>
            <person name="Sheng H."/>
        </authorList>
    </citation>
    <scope>NUCLEOTIDE SEQUENCE [LARGE SCALE GENOMIC DNA]</scope>
    <source>
        <strain evidence="2 3">KIS18-15</strain>
    </source>
</reference>
<evidence type="ECO:0000313" key="2">
    <source>
        <dbReference type="EMBL" id="TGX44524.1"/>
    </source>
</evidence>
<protein>
    <submittedName>
        <fullName evidence="2">Uncharacterized protein</fullName>
    </submittedName>
</protein>